<sequence length="128" mass="14296">MSSILLVEDDPMQRDLISRILQRSGYEVWLAFDGMEAVSLASAHYPDIILMDALLPIMNGLDATRQLKKQPNTMHIPVIMLTAYVLIDALVAKTYGCDDFELKPINFSTLLAKIVRLSRPTMATELSA</sequence>
<dbReference type="EMBL" id="LJCR01000278">
    <property type="protein sequence ID" value="KPV53354.1"/>
    <property type="molecule type" value="Genomic_DNA"/>
</dbReference>
<name>A0A0P9DIU3_9CHLR</name>
<evidence type="ECO:0000256" key="1">
    <source>
        <dbReference type="ARBA" id="ARBA00022553"/>
    </source>
</evidence>
<gene>
    <name evidence="4" type="ORF">SE17_10110</name>
</gene>
<dbReference type="AlphaFoldDB" id="A0A0P9DIU3"/>
<evidence type="ECO:0000256" key="2">
    <source>
        <dbReference type="PROSITE-ProRule" id="PRU00169"/>
    </source>
</evidence>
<feature type="modified residue" description="4-aspartylphosphate" evidence="2">
    <location>
        <position position="52"/>
    </location>
</feature>
<dbReference type="SUPFAM" id="SSF52172">
    <property type="entry name" value="CheY-like"/>
    <property type="match status" value="1"/>
</dbReference>
<dbReference type="InterPro" id="IPR050595">
    <property type="entry name" value="Bact_response_regulator"/>
</dbReference>
<keyword evidence="5" id="KW-1185">Reference proteome</keyword>
<feature type="domain" description="Response regulatory" evidence="3">
    <location>
        <begin position="3"/>
        <end position="118"/>
    </location>
</feature>
<dbReference type="GO" id="GO:0000160">
    <property type="term" value="P:phosphorelay signal transduction system"/>
    <property type="evidence" value="ECO:0007669"/>
    <property type="project" value="InterPro"/>
</dbReference>
<evidence type="ECO:0000313" key="4">
    <source>
        <dbReference type="EMBL" id="KPV53354.1"/>
    </source>
</evidence>
<dbReference type="SMART" id="SM00448">
    <property type="entry name" value="REC"/>
    <property type="match status" value="1"/>
</dbReference>
<dbReference type="PROSITE" id="PS50110">
    <property type="entry name" value="RESPONSE_REGULATORY"/>
    <property type="match status" value="1"/>
</dbReference>
<protein>
    <recommendedName>
        <fullName evidence="3">Response regulatory domain-containing protein</fullName>
    </recommendedName>
</protein>
<evidence type="ECO:0000259" key="3">
    <source>
        <dbReference type="PROSITE" id="PS50110"/>
    </source>
</evidence>
<dbReference type="Gene3D" id="3.40.50.2300">
    <property type="match status" value="1"/>
</dbReference>
<dbReference type="Proteomes" id="UP000050509">
    <property type="component" value="Unassembled WGS sequence"/>
</dbReference>
<organism evidence="4 5">
    <name type="scientific">Kouleothrix aurantiaca</name>
    <dbReference type="NCBI Taxonomy" id="186479"/>
    <lineage>
        <taxon>Bacteria</taxon>
        <taxon>Bacillati</taxon>
        <taxon>Chloroflexota</taxon>
        <taxon>Chloroflexia</taxon>
        <taxon>Chloroflexales</taxon>
        <taxon>Roseiflexineae</taxon>
        <taxon>Roseiflexaceae</taxon>
        <taxon>Kouleothrix</taxon>
    </lineage>
</organism>
<proteinExistence type="predicted"/>
<comment type="caution">
    <text evidence="4">The sequence shown here is derived from an EMBL/GenBank/DDBJ whole genome shotgun (WGS) entry which is preliminary data.</text>
</comment>
<dbReference type="Pfam" id="PF00072">
    <property type="entry name" value="Response_reg"/>
    <property type="match status" value="1"/>
</dbReference>
<evidence type="ECO:0000313" key="5">
    <source>
        <dbReference type="Proteomes" id="UP000050509"/>
    </source>
</evidence>
<dbReference type="PANTHER" id="PTHR44591">
    <property type="entry name" value="STRESS RESPONSE REGULATOR PROTEIN 1"/>
    <property type="match status" value="1"/>
</dbReference>
<accession>A0A0P9DIU3</accession>
<dbReference type="InterPro" id="IPR001789">
    <property type="entry name" value="Sig_transdc_resp-reg_receiver"/>
</dbReference>
<dbReference type="PANTHER" id="PTHR44591:SF23">
    <property type="entry name" value="CHEY SUBFAMILY"/>
    <property type="match status" value="1"/>
</dbReference>
<reference evidence="4 5" key="1">
    <citation type="submission" date="2015-09" db="EMBL/GenBank/DDBJ databases">
        <title>Draft genome sequence of Kouleothrix aurantiaca JCM 19913.</title>
        <authorList>
            <person name="Hemp J."/>
        </authorList>
    </citation>
    <scope>NUCLEOTIDE SEQUENCE [LARGE SCALE GENOMIC DNA]</scope>
    <source>
        <strain evidence="4 5">COM-B</strain>
    </source>
</reference>
<keyword evidence="1 2" id="KW-0597">Phosphoprotein</keyword>
<dbReference type="InterPro" id="IPR011006">
    <property type="entry name" value="CheY-like_superfamily"/>
</dbReference>